<reference evidence="1" key="2">
    <citation type="journal article" date="2015" name="Fish Shellfish Immunol.">
        <title>Early steps in the European eel (Anguilla anguilla)-Vibrio vulnificus interaction in the gills: Role of the RtxA13 toxin.</title>
        <authorList>
            <person name="Callol A."/>
            <person name="Pajuelo D."/>
            <person name="Ebbesson L."/>
            <person name="Teles M."/>
            <person name="MacKenzie S."/>
            <person name="Amaro C."/>
        </authorList>
    </citation>
    <scope>NUCLEOTIDE SEQUENCE</scope>
</reference>
<name>A0A0E9UKK7_ANGAN</name>
<evidence type="ECO:0000313" key="1">
    <source>
        <dbReference type="EMBL" id="JAH66332.1"/>
    </source>
</evidence>
<accession>A0A0E9UKK7</accession>
<protein>
    <submittedName>
        <fullName evidence="1">Uncharacterized protein</fullName>
    </submittedName>
</protein>
<organism evidence="1">
    <name type="scientific">Anguilla anguilla</name>
    <name type="common">European freshwater eel</name>
    <name type="synonym">Muraena anguilla</name>
    <dbReference type="NCBI Taxonomy" id="7936"/>
    <lineage>
        <taxon>Eukaryota</taxon>
        <taxon>Metazoa</taxon>
        <taxon>Chordata</taxon>
        <taxon>Craniata</taxon>
        <taxon>Vertebrata</taxon>
        <taxon>Euteleostomi</taxon>
        <taxon>Actinopterygii</taxon>
        <taxon>Neopterygii</taxon>
        <taxon>Teleostei</taxon>
        <taxon>Anguilliformes</taxon>
        <taxon>Anguillidae</taxon>
        <taxon>Anguilla</taxon>
    </lineage>
</organism>
<proteinExistence type="predicted"/>
<dbReference type="EMBL" id="GBXM01042245">
    <property type="protein sequence ID" value="JAH66332.1"/>
    <property type="molecule type" value="Transcribed_RNA"/>
</dbReference>
<reference evidence="1" key="1">
    <citation type="submission" date="2014-11" db="EMBL/GenBank/DDBJ databases">
        <authorList>
            <person name="Amaro Gonzalez C."/>
        </authorList>
    </citation>
    <scope>NUCLEOTIDE SEQUENCE</scope>
</reference>
<sequence length="11" mass="1079">MGKSGGCILTI</sequence>